<organism evidence="1 2">
    <name type="scientific">Jannaschia rubra</name>
    <dbReference type="NCBI Taxonomy" id="282197"/>
    <lineage>
        <taxon>Bacteria</taxon>
        <taxon>Pseudomonadati</taxon>
        <taxon>Pseudomonadota</taxon>
        <taxon>Alphaproteobacteria</taxon>
        <taxon>Rhodobacterales</taxon>
        <taxon>Roseobacteraceae</taxon>
        <taxon>Jannaschia</taxon>
    </lineage>
</organism>
<protein>
    <recommendedName>
        <fullName evidence="3">Flp pilus assembly protein, pilin Flp</fullName>
    </recommendedName>
</protein>
<dbReference type="EMBL" id="CXPG01000012">
    <property type="protein sequence ID" value="CTQ32033.1"/>
    <property type="molecule type" value="Genomic_DNA"/>
</dbReference>
<gene>
    <name evidence="1" type="ORF">JAN5088_00793</name>
</gene>
<dbReference type="RefSeq" id="WP_055681491.1">
    <property type="nucleotide sequence ID" value="NZ_CANMUL010000001.1"/>
</dbReference>
<evidence type="ECO:0000313" key="1">
    <source>
        <dbReference type="EMBL" id="CTQ32033.1"/>
    </source>
</evidence>
<evidence type="ECO:0000313" key="2">
    <source>
        <dbReference type="Proteomes" id="UP000048908"/>
    </source>
</evidence>
<accession>A0A0M6XPC8</accession>
<name>A0A0M6XPC8_9RHOB</name>
<proteinExistence type="predicted"/>
<dbReference type="Proteomes" id="UP000048908">
    <property type="component" value="Unassembled WGS sequence"/>
</dbReference>
<reference evidence="1 2" key="1">
    <citation type="submission" date="2015-07" db="EMBL/GenBank/DDBJ databases">
        <authorList>
            <person name="Noorani M."/>
        </authorList>
    </citation>
    <scope>NUCLEOTIDE SEQUENCE [LARGE SCALE GENOMIC DNA]</scope>
    <source>
        <strain evidence="1 2">CECT 5088</strain>
    </source>
</reference>
<sequence>MHVFKRGIALAQDDRGTATVEMVILMAAGVGLALATFGVTGQGVGAASGNISTVLASDLTHVSFDAPPMEPVPEDIIFGEDIPMDEPSS</sequence>
<dbReference type="AlphaFoldDB" id="A0A0M6XPC8"/>
<evidence type="ECO:0008006" key="3">
    <source>
        <dbReference type="Google" id="ProtNLM"/>
    </source>
</evidence>
<keyword evidence="2" id="KW-1185">Reference proteome</keyword>